<evidence type="ECO:0000313" key="5">
    <source>
        <dbReference type="Proteomes" id="UP000217545"/>
    </source>
</evidence>
<feature type="signal peptide" evidence="2">
    <location>
        <begin position="1"/>
        <end position="20"/>
    </location>
</feature>
<dbReference type="InterPro" id="IPR050261">
    <property type="entry name" value="FrsA_esterase"/>
</dbReference>
<dbReference type="Gene3D" id="3.40.50.1820">
    <property type="entry name" value="alpha/beta hydrolase"/>
    <property type="match status" value="1"/>
</dbReference>
<dbReference type="GO" id="GO:0052689">
    <property type="term" value="F:carboxylic ester hydrolase activity"/>
    <property type="evidence" value="ECO:0007669"/>
    <property type="project" value="UniProtKB-ARBA"/>
</dbReference>
<dbReference type="SUPFAM" id="SSF53474">
    <property type="entry name" value="alpha/beta-Hydrolases"/>
    <property type="match status" value="1"/>
</dbReference>
<feature type="domain" description="Dienelactone hydrolase" evidence="3">
    <location>
        <begin position="209"/>
        <end position="389"/>
    </location>
</feature>
<gene>
    <name evidence="4" type="ORF">PhaeoP63_03277</name>
</gene>
<evidence type="ECO:0000313" key="4">
    <source>
        <dbReference type="EMBL" id="ATF07325.1"/>
    </source>
</evidence>
<name>A0AAD0EEA6_9RHOB</name>
<dbReference type="InterPro" id="IPR002925">
    <property type="entry name" value="Dienelactn_hydro"/>
</dbReference>
<dbReference type="Pfam" id="PF01738">
    <property type="entry name" value="DLH"/>
    <property type="match status" value="1"/>
</dbReference>
<keyword evidence="1 4" id="KW-0378">Hydrolase</keyword>
<evidence type="ECO:0000256" key="1">
    <source>
        <dbReference type="ARBA" id="ARBA00022801"/>
    </source>
</evidence>
<reference evidence="4 5" key="1">
    <citation type="journal article" date="2017" name="Front. Microbiol.">
        <title>Phaeobacter piscinae sp. nov., a species of the Roseobacter group and potential aquaculture probiont.</title>
        <authorList>
            <person name="Sonnenschein E.C."/>
            <person name="Phippen C.B.W."/>
            <person name="Nielsen K.F."/>
            <person name="Mateiu R.V."/>
            <person name="Melchiorsen J."/>
            <person name="Gram L."/>
            <person name="Overmann J."/>
            <person name="Freese H.M."/>
        </authorList>
    </citation>
    <scope>NUCLEOTIDE SEQUENCE [LARGE SCALE GENOMIC DNA]</scope>
    <source>
        <strain evidence="4 5">P63</strain>
    </source>
</reference>
<sequence length="409" mass="44337">MLVRLILCLCAIFSAPISNAQIYDYDGVPLPDAIKSATSPDREGFSGAWSGLWSHRLKHILLVDNVQPDGRAEVVYAHGDMVSWGINRDWQRYPAQIEENTLTVLGNGFVANYRKLPSGVLMAEFQAGRAFSQAVLHTLDGSMSKPKWTSAKFEKMRTELFEAGEPIAFEIVTFKPDGPGPYPLAIVNHGSTGDGKNPAVAKLTFVDTAIAQFLVDRGYIVVFPQRRGRGTSDGLYDEGFNEDRAQGYSCDTRTSLAGAERAITDLDHIVTALSKRPDVSSASILLSGVSRGGILSMAYAGHYPRQVSGVINFVGGWMAEGCPNGAAINDALFVQAAEFPHKTLSLYGENDPFYSIAHTKERFEAFEAKGGQGTYVVFDVPGGNGHALSAAHSLWAPVADAYLDSLERH</sequence>
<feature type="chain" id="PRO_5042085008" evidence="2">
    <location>
        <begin position="21"/>
        <end position="409"/>
    </location>
</feature>
<dbReference type="Proteomes" id="UP000217545">
    <property type="component" value="Chromosome"/>
</dbReference>
<dbReference type="EMBL" id="CP010784">
    <property type="protein sequence ID" value="ATF07325.1"/>
    <property type="molecule type" value="Genomic_DNA"/>
</dbReference>
<organism evidence="4 5">
    <name type="scientific">Phaeobacter gallaeciensis</name>
    <dbReference type="NCBI Taxonomy" id="60890"/>
    <lineage>
        <taxon>Bacteria</taxon>
        <taxon>Pseudomonadati</taxon>
        <taxon>Pseudomonadota</taxon>
        <taxon>Alphaproteobacteria</taxon>
        <taxon>Rhodobacterales</taxon>
        <taxon>Roseobacteraceae</taxon>
        <taxon>Phaeobacter</taxon>
    </lineage>
</organism>
<dbReference type="PANTHER" id="PTHR22946">
    <property type="entry name" value="DIENELACTONE HYDROLASE DOMAIN-CONTAINING PROTEIN-RELATED"/>
    <property type="match status" value="1"/>
</dbReference>
<evidence type="ECO:0000259" key="3">
    <source>
        <dbReference type="Pfam" id="PF01738"/>
    </source>
</evidence>
<dbReference type="PANTHER" id="PTHR22946:SF9">
    <property type="entry name" value="POLYKETIDE TRANSFERASE AF380"/>
    <property type="match status" value="1"/>
</dbReference>
<protein>
    <submittedName>
        <fullName evidence="4">Dienelactone hydrolase</fullName>
    </submittedName>
</protein>
<dbReference type="AlphaFoldDB" id="A0AAD0EEA6"/>
<evidence type="ECO:0000256" key="2">
    <source>
        <dbReference type="SAM" id="SignalP"/>
    </source>
</evidence>
<proteinExistence type="predicted"/>
<dbReference type="InterPro" id="IPR029058">
    <property type="entry name" value="AB_hydrolase_fold"/>
</dbReference>
<keyword evidence="2" id="KW-0732">Signal</keyword>
<accession>A0AAD0EEA6</accession>